<proteinExistence type="predicted"/>
<reference evidence="1 2" key="1">
    <citation type="submission" date="2017-02" db="EMBL/GenBank/DDBJ databases">
        <authorList>
            <person name="Peterson S.W."/>
        </authorList>
    </citation>
    <scope>NUCLEOTIDE SEQUENCE [LARGE SCALE GENOMIC DNA]</scope>
    <source>
        <strain evidence="1 2">P15</strain>
    </source>
</reference>
<name>A0A1T5K1T4_9GAMM</name>
<dbReference type="Proteomes" id="UP000190341">
    <property type="component" value="Unassembled WGS sequence"/>
</dbReference>
<dbReference type="RefSeq" id="WP_079723584.1">
    <property type="nucleotide sequence ID" value="NZ_BMCL01000002.1"/>
</dbReference>
<organism evidence="1 2">
    <name type="scientific">Pseudoxanthomonas indica</name>
    <dbReference type="NCBI Taxonomy" id="428993"/>
    <lineage>
        <taxon>Bacteria</taxon>
        <taxon>Pseudomonadati</taxon>
        <taxon>Pseudomonadota</taxon>
        <taxon>Gammaproteobacteria</taxon>
        <taxon>Lysobacterales</taxon>
        <taxon>Lysobacteraceae</taxon>
        <taxon>Pseudoxanthomonas</taxon>
    </lineage>
</organism>
<accession>A0A1T5K1T4</accession>
<dbReference type="AlphaFoldDB" id="A0A1T5K1T4"/>
<protein>
    <submittedName>
        <fullName evidence="1">Uncharacterized protein</fullName>
    </submittedName>
</protein>
<dbReference type="STRING" id="428993.SAMN06296058_1269"/>
<dbReference type="EMBL" id="FUZV01000001">
    <property type="protein sequence ID" value="SKC57439.1"/>
    <property type="molecule type" value="Genomic_DNA"/>
</dbReference>
<evidence type="ECO:0000313" key="1">
    <source>
        <dbReference type="EMBL" id="SKC57439.1"/>
    </source>
</evidence>
<keyword evidence="2" id="KW-1185">Reference proteome</keyword>
<evidence type="ECO:0000313" key="2">
    <source>
        <dbReference type="Proteomes" id="UP000190341"/>
    </source>
</evidence>
<gene>
    <name evidence="1" type="ORF">SAMN06296058_1269</name>
</gene>
<sequence>MSALVVPFHPVRQAFRELCDLGRPDLRHQSARLVVSEVRAGRDGMAVMKLIAQHRRAAKRQDGVA</sequence>